<evidence type="ECO:0000256" key="1">
    <source>
        <dbReference type="SAM" id="Phobius"/>
    </source>
</evidence>
<feature type="transmembrane region" description="Helical" evidence="1">
    <location>
        <begin position="88"/>
        <end position="105"/>
    </location>
</feature>
<accession>B5VMC8</accession>
<protein>
    <submittedName>
        <fullName evidence="2">Uncharacterized protein</fullName>
    </submittedName>
</protein>
<proteinExistence type="predicted"/>
<evidence type="ECO:0000313" key="3">
    <source>
        <dbReference type="Proteomes" id="UP000008988"/>
    </source>
</evidence>
<keyword evidence="1" id="KW-1133">Transmembrane helix</keyword>
<name>B5VMC8_YEAS6</name>
<feature type="transmembrane region" description="Helical" evidence="1">
    <location>
        <begin position="27"/>
        <end position="53"/>
    </location>
</feature>
<reference evidence="2 3" key="1">
    <citation type="journal article" date="2008" name="FEMS Yeast Res.">
        <title>Comparative genome analysis of a Saccharomyces cerevisiae wine strain.</title>
        <authorList>
            <person name="Borneman A.R."/>
            <person name="Forgan A.H."/>
            <person name="Pretorius I.S."/>
            <person name="Chambers P.J."/>
        </authorList>
    </citation>
    <scope>NUCLEOTIDE SEQUENCE [LARGE SCALE GENOMIC DNA]</scope>
    <source>
        <strain evidence="2 3">AWRI1631</strain>
    </source>
</reference>
<dbReference type="AlphaFoldDB" id="B5VMC8"/>
<gene>
    <name evidence="2" type="ORF">AWRI1631_111980</name>
</gene>
<sequence length="115" mass="11830">MLILLLLLLLFTNELLTIGLIIGLTVAFVAEVAAMAILPVAFVAAEVVFVTVVKESLPTVIGVKLADTLALNLGTDVMVGVVASPTSIGGGTSFMVVAVVLSLCLKGQPSFSFLQ</sequence>
<comment type="caution">
    <text evidence="2">The sequence shown here is derived from an EMBL/GenBank/DDBJ whole genome shotgun (WGS) entry which is preliminary data.</text>
</comment>
<keyword evidence="1" id="KW-0472">Membrane</keyword>
<dbReference type="Proteomes" id="UP000008988">
    <property type="component" value="Unassembled WGS sequence"/>
</dbReference>
<organism evidence="2 3">
    <name type="scientific">Saccharomyces cerevisiae (strain AWRI1631)</name>
    <name type="common">Baker's yeast</name>
    <dbReference type="NCBI Taxonomy" id="545124"/>
    <lineage>
        <taxon>Eukaryota</taxon>
        <taxon>Fungi</taxon>
        <taxon>Dikarya</taxon>
        <taxon>Ascomycota</taxon>
        <taxon>Saccharomycotina</taxon>
        <taxon>Saccharomycetes</taxon>
        <taxon>Saccharomycetales</taxon>
        <taxon>Saccharomycetaceae</taxon>
        <taxon>Saccharomyces</taxon>
    </lineage>
</organism>
<dbReference type="EMBL" id="ABSV01001483">
    <property type="protein sequence ID" value="EDZ70907.1"/>
    <property type="molecule type" value="Genomic_DNA"/>
</dbReference>
<keyword evidence="1" id="KW-0812">Transmembrane</keyword>
<evidence type="ECO:0000313" key="2">
    <source>
        <dbReference type="EMBL" id="EDZ70907.1"/>
    </source>
</evidence>